<sequence>MNLQRLNEDQITELYKEHMVIDFPKAELKPLKMILKSLEEGFYDCFGLFEEDKMVGYTFMVKLDNSYLIDYIAIFPELRNKGIGANLLTLIDDYLETADRIIGEVEDPVYTDDEAQKELQTRRLNFYLRNNCKDTNLRVECFGVHYIVLEAGKKHCKDKDEAWNLYKGFYKSFLSEDKFNKNIKRLF</sequence>
<dbReference type="AlphaFoldDB" id="A0A5P6VP63"/>
<dbReference type="GO" id="GO:0016747">
    <property type="term" value="F:acyltransferase activity, transferring groups other than amino-acyl groups"/>
    <property type="evidence" value="ECO:0007669"/>
    <property type="project" value="InterPro"/>
</dbReference>
<dbReference type="RefSeq" id="WP_151622735.1">
    <property type="nucleotide sequence ID" value="NZ_CP043028.1"/>
</dbReference>
<evidence type="ECO:0000259" key="1">
    <source>
        <dbReference type="PROSITE" id="PS51186"/>
    </source>
</evidence>
<dbReference type="InterPro" id="IPR000182">
    <property type="entry name" value="GNAT_dom"/>
</dbReference>
<proteinExistence type="predicted"/>
<feature type="domain" description="N-acetyltransferase" evidence="1">
    <location>
        <begin position="1"/>
        <end position="166"/>
    </location>
</feature>
<evidence type="ECO:0000313" key="2">
    <source>
        <dbReference type="EMBL" id="QFJ54240.1"/>
    </source>
</evidence>
<dbReference type="InterPro" id="IPR016181">
    <property type="entry name" value="Acyl_CoA_acyltransferase"/>
</dbReference>
<dbReference type="CDD" id="cd04301">
    <property type="entry name" value="NAT_SF"/>
    <property type="match status" value="1"/>
</dbReference>
<dbReference type="SUPFAM" id="SSF55729">
    <property type="entry name" value="Acyl-CoA N-acyltransferases (Nat)"/>
    <property type="match status" value="1"/>
</dbReference>
<dbReference type="PROSITE" id="PS51186">
    <property type="entry name" value="GNAT"/>
    <property type="match status" value="1"/>
</dbReference>
<gene>
    <name evidence="2" type="ORF">FXF36_04830</name>
</gene>
<organism evidence="2 3">
    <name type="scientific">Pseudobutyrivibrio xylanivorans</name>
    <dbReference type="NCBI Taxonomy" id="185007"/>
    <lineage>
        <taxon>Bacteria</taxon>
        <taxon>Bacillati</taxon>
        <taxon>Bacillota</taxon>
        <taxon>Clostridia</taxon>
        <taxon>Lachnospirales</taxon>
        <taxon>Lachnospiraceae</taxon>
        <taxon>Pseudobutyrivibrio</taxon>
    </lineage>
</organism>
<dbReference type="EMBL" id="CP043028">
    <property type="protein sequence ID" value="QFJ54240.1"/>
    <property type="molecule type" value="Genomic_DNA"/>
</dbReference>
<dbReference type="KEGG" id="pxv:FXF36_04830"/>
<name>A0A5P6VP63_PSEXY</name>
<evidence type="ECO:0000313" key="3">
    <source>
        <dbReference type="Proteomes" id="UP000327030"/>
    </source>
</evidence>
<dbReference type="Proteomes" id="UP000327030">
    <property type="component" value="Chromosome 1"/>
</dbReference>
<dbReference type="OrthoDB" id="9127144at2"/>
<accession>A0A5P6VP63</accession>
<protein>
    <submittedName>
        <fullName evidence="2">GNAT family N-acetyltransferase</fullName>
    </submittedName>
</protein>
<reference evidence="3" key="1">
    <citation type="submission" date="2019-08" db="EMBL/GenBank/DDBJ databases">
        <title>Complete Genome Sequence of the Polysaccharide-Degrading Rumen Bacterium Pseudobutyrivibrio xylanivorans MA3014.</title>
        <authorList>
            <person name="Palevich N."/>
            <person name="Maclean P.H."/>
            <person name="Kelly W.J."/>
            <person name="Leahy S.C."/>
            <person name="Rakonjac J."/>
            <person name="Attwood G.T."/>
        </authorList>
    </citation>
    <scope>NUCLEOTIDE SEQUENCE [LARGE SCALE GENOMIC DNA]</scope>
    <source>
        <strain evidence="3">MA3014</strain>
    </source>
</reference>
<dbReference type="Gene3D" id="3.40.630.30">
    <property type="match status" value="1"/>
</dbReference>
<dbReference type="Pfam" id="PF00583">
    <property type="entry name" value="Acetyltransf_1"/>
    <property type="match status" value="1"/>
</dbReference>